<proteinExistence type="predicted"/>
<organism evidence="1 2">
    <name type="scientific">Halocatena marina</name>
    <dbReference type="NCBI Taxonomy" id="2934937"/>
    <lineage>
        <taxon>Archaea</taxon>
        <taxon>Methanobacteriati</taxon>
        <taxon>Methanobacteriota</taxon>
        <taxon>Stenosarchaea group</taxon>
        <taxon>Halobacteria</taxon>
        <taxon>Halobacteriales</taxon>
        <taxon>Natronomonadaceae</taxon>
        <taxon>Halocatena</taxon>
    </lineage>
</organism>
<dbReference type="RefSeq" id="WP_264556048.1">
    <property type="nucleotide sequence ID" value="NZ_CP109979.1"/>
</dbReference>
<reference evidence="1 2" key="1">
    <citation type="journal article" date="2019" name="Int. J. Syst. Evol. Microbiol.">
        <title>The Global Catalogue of Microorganisms (GCM) 10K type strain sequencing project: providing services to taxonomists for standard genome sequencing and annotation.</title>
        <authorList>
            <consortium name="The Broad Institute Genomics Platform"/>
            <consortium name="The Broad Institute Genome Sequencing Center for Infectious Disease"/>
            <person name="Wu L."/>
            <person name="Ma J."/>
        </authorList>
    </citation>
    <scope>NUCLEOTIDE SEQUENCE [LARGE SCALE GENOMIC DNA]</scope>
    <source>
        <strain evidence="1 2">RDMS1</strain>
    </source>
</reference>
<keyword evidence="2" id="KW-1185">Reference proteome</keyword>
<comment type="caution">
    <text evidence="1">The sequence shown here is derived from an EMBL/GenBank/DDBJ whole genome shotgun (WGS) entry which is preliminary data.</text>
</comment>
<protein>
    <submittedName>
        <fullName evidence="1">Uncharacterized protein</fullName>
    </submittedName>
</protein>
<accession>A0ABD5YME8</accession>
<dbReference type="EMBL" id="JBHTAX010000001">
    <property type="protein sequence ID" value="MFC7190533.1"/>
    <property type="molecule type" value="Genomic_DNA"/>
</dbReference>
<sequence length="60" mass="6142">MRTSDSHVKDAIKGGVIPATVTPLTPDLDVAADDLHTHITTLSTTDGVVATIASTHSGEC</sequence>
<gene>
    <name evidence="1" type="ORF">ACFQL7_12200</name>
</gene>
<evidence type="ECO:0000313" key="2">
    <source>
        <dbReference type="Proteomes" id="UP001596417"/>
    </source>
</evidence>
<name>A0ABD5YME8_9EURY</name>
<dbReference type="Proteomes" id="UP001596417">
    <property type="component" value="Unassembled WGS sequence"/>
</dbReference>
<dbReference type="AlphaFoldDB" id="A0ABD5YME8"/>
<evidence type="ECO:0000313" key="1">
    <source>
        <dbReference type="EMBL" id="MFC7190533.1"/>
    </source>
</evidence>
<dbReference type="GeneID" id="76200150"/>